<feature type="compositionally biased region" description="Basic and acidic residues" evidence="1">
    <location>
        <begin position="315"/>
        <end position="324"/>
    </location>
</feature>
<evidence type="ECO:0000313" key="5">
    <source>
        <dbReference type="Proteomes" id="UP001152798"/>
    </source>
</evidence>
<evidence type="ECO:0008006" key="6">
    <source>
        <dbReference type="Google" id="ProtNLM"/>
    </source>
</evidence>
<feature type="compositionally biased region" description="Polar residues" evidence="1">
    <location>
        <begin position="456"/>
        <end position="537"/>
    </location>
</feature>
<keyword evidence="2" id="KW-1133">Transmembrane helix</keyword>
<dbReference type="EMBL" id="OV725079">
    <property type="protein sequence ID" value="CAH1397428.1"/>
    <property type="molecule type" value="Genomic_DNA"/>
</dbReference>
<feature type="transmembrane region" description="Helical" evidence="2">
    <location>
        <begin position="353"/>
        <end position="375"/>
    </location>
</feature>
<evidence type="ECO:0000313" key="4">
    <source>
        <dbReference type="EMBL" id="CAH1397428.1"/>
    </source>
</evidence>
<feature type="compositionally biased region" description="Polar residues" evidence="1">
    <location>
        <begin position="231"/>
        <end position="248"/>
    </location>
</feature>
<organism evidence="4 5">
    <name type="scientific">Nezara viridula</name>
    <name type="common">Southern green stink bug</name>
    <name type="synonym">Cimex viridulus</name>
    <dbReference type="NCBI Taxonomy" id="85310"/>
    <lineage>
        <taxon>Eukaryota</taxon>
        <taxon>Metazoa</taxon>
        <taxon>Ecdysozoa</taxon>
        <taxon>Arthropoda</taxon>
        <taxon>Hexapoda</taxon>
        <taxon>Insecta</taxon>
        <taxon>Pterygota</taxon>
        <taxon>Neoptera</taxon>
        <taxon>Paraneoptera</taxon>
        <taxon>Hemiptera</taxon>
        <taxon>Heteroptera</taxon>
        <taxon>Panheteroptera</taxon>
        <taxon>Pentatomomorpha</taxon>
        <taxon>Pentatomoidea</taxon>
        <taxon>Pentatomidae</taxon>
        <taxon>Pentatominae</taxon>
        <taxon>Nezara</taxon>
    </lineage>
</organism>
<evidence type="ECO:0000256" key="2">
    <source>
        <dbReference type="SAM" id="Phobius"/>
    </source>
</evidence>
<feature type="chain" id="PRO_5040139554" description="Neuropeptide" evidence="3">
    <location>
        <begin position="19"/>
        <end position="709"/>
    </location>
</feature>
<keyword evidence="2" id="KW-0812">Transmembrane</keyword>
<evidence type="ECO:0000256" key="3">
    <source>
        <dbReference type="SAM" id="SignalP"/>
    </source>
</evidence>
<keyword evidence="3" id="KW-0732">Signal</keyword>
<proteinExistence type="predicted"/>
<feature type="region of interest" description="Disordered" evidence="1">
    <location>
        <begin position="188"/>
        <end position="295"/>
    </location>
</feature>
<name>A0A9P0H8M8_NEZVI</name>
<feature type="compositionally biased region" description="Polar residues" evidence="1">
    <location>
        <begin position="572"/>
        <end position="581"/>
    </location>
</feature>
<feature type="compositionally biased region" description="Polar residues" evidence="1">
    <location>
        <begin position="259"/>
        <end position="276"/>
    </location>
</feature>
<keyword evidence="2" id="KW-0472">Membrane</keyword>
<feature type="compositionally biased region" description="Polar residues" evidence="1">
    <location>
        <begin position="284"/>
        <end position="293"/>
    </location>
</feature>
<gene>
    <name evidence="4" type="ORF">NEZAVI_LOCUS7251</name>
</gene>
<sequence>MKLSIFAVLVGLAVCSNAFSISGFISSVAKHQQENVQLVSDQAISNINQIAGNIKSNINAILTGNPFLVASTIANNCANMGKTVLNQQIKNSQKYIADAIEDLKQFPEITESTYINQPSPAIPESTISDQQSPDITESTAINQQSFAAIESTVDVQQSSDATVNTATNQQSLAVTEITVADQLQSATSDSTIADQQSTDVAKSTTTVQQPSDTTESTITNQQPPDGAESTVDVQQSPASSTNAENASLISDCKTEPEMSGTSEGMFDSSTTPQTDTMADGPLDQNENTASSDKLTVIGKSERPEVLSENETIFPSKEKIPPEKNQHRHSLNKYKKSKTSRRCQSFPVITAMKLSIFAVLVCLAVCSHAFSISGFISSVAKHQQENIQLVSDQAISNINQIAKNIKANINAILTGNPFLAASTIANNCANMGKTVLNQQIKNSQKYIADAIEDLKHNQQSPDVAKSTTTVQQPSDTTESTITNQQSPDGAESTDTNPKPSASTEGSPTDQQSPGATESTVDVQKSPATSTNAENSSLMSDCKSEPEMSGTSEGMFDSSTTPQTDTTADGPLDQNENTASSDKLTVIGKSESSEVLSENETIFPSKEKLPYEKSEISTIGHENQIENAGDFEKTHISPANYGTINEFEKLTIPSASGSIISHKEAYENMLPLPLMAKQDSSISSLLKKWLLYRRPLQFLFFFPYIHAPINA</sequence>
<accession>A0A9P0H8M8</accession>
<keyword evidence="5" id="KW-1185">Reference proteome</keyword>
<feature type="compositionally biased region" description="Basic residues" evidence="1">
    <location>
        <begin position="325"/>
        <end position="335"/>
    </location>
</feature>
<feature type="compositionally biased region" description="Polar residues" evidence="1">
    <location>
        <begin position="188"/>
        <end position="223"/>
    </location>
</feature>
<protein>
    <recommendedName>
        <fullName evidence="6">Neuropeptide</fullName>
    </recommendedName>
</protein>
<evidence type="ECO:0000256" key="1">
    <source>
        <dbReference type="SAM" id="MobiDB-lite"/>
    </source>
</evidence>
<dbReference type="Proteomes" id="UP001152798">
    <property type="component" value="Chromosome 3"/>
</dbReference>
<feature type="signal peptide" evidence="3">
    <location>
        <begin position="1"/>
        <end position="18"/>
    </location>
</feature>
<dbReference type="AlphaFoldDB" id="A0A9P0H8M8"/>
<feature type="region of interest" description="Disordered" evidence="1">
    <location>
        <begin position="456"/>
        <end position="582"/>
    </location>
</feature>
<reference evidence="4" key="1">
    <citation type="submission" date="2022-01" db="EMBL/GenBank/DDBJ databases">
        <authorList>
            <person name="King R."/>
        </authorList>
    </citation>
    <scope>NUCLEOTIDE SEQUENCE</scope>
</reference>
<feature type="region of interest" description="Disordered" evidence="1">
    <location>
        <begin position="312"/>
        <end position="335"/>
    </location>
</feature>
<feature type="compositionally biased region" description="Polar residues" evidence="1">
    <location>
        <begin position="547"/>
        <end position="565"/>
    </location>
</feature>